<protein>
    <recommendedName>
        <fullName evidence="3">Transglycosylase SLT domain-containing protein</fullName>
    </recommendedName>
</protein>
<dbReference type="KEGG" id="nah:F5544_23830"/>
<dbReference type="InterPro" id="IPR043426">
    <property type="entry name" value="MltB-like"/>
</dbReference>
<feature type="chain" id="PRO_5026266288" description="Transglycosylase SLT domain-containing protein" evidence="2">
    <location>
        <begin position="21"/>
        <end position="704"/>
    </location>
</feature>
<dbReference type="InterPro" id="IPR031304">
    <property type="entry name" value="SLT_2"/>
</dbReference>
<keyword evidence="5" id="KW-1185">Reference proteome</keyword>
<feature type="compositionally biased region" description="Pro residues" evidence="1">
    <location>
        <begin position="386"/>
        <end position="395"/>
    </location>
</feature>
<dbReference type="CDD" id="cd13399">
    <property type="entry name" value="Slt35-like"/>
    <property type="match status" value="1"/>
</dbReference>
<feature type="compositionally biased region" description="Polar residues" evidence="1">
    <location>
        <begin position="491"/>
        <end position="501"/>
    </location>
</feature>
<sequence length="704" mass="71524">MRISGPITASALVMAGLLAAASAPRSDRPAPDSIAAQLAAVTAQVAQTSPTTDQSIGLLPATPEPPRQLRAITPPANGALTSGAVPLHDISLPRGGTLGIPEIVLAAYRNAELALQSSLPTCGLTWYLLAGIGKIESDHASNGRTDADGTTIGIIYGPALDGTLPGNEVIKATDGGYVRAVGPMQFLPATWFQYASDGNGDGRADPNNVFDAALGAGKYLCSGGSDLRDPQQELQAILRYNNSIDYATQVLSWANAYRTGGVPQRMPISPNPTRPDSRPGRNMLTGAGSSMGIPKSATPTTTAPPTSPTSPPSSRTSPPSSPPSPPTATSTQPLQIQIQIMIIIPGLPPIPCGIFCVLEPDPADPSTIPLPTTTNPGNCQGLWIPTCPPSTPPNPSTYQTPTVTVQPTSPWYPPTPTTPPWYTPTPTTSPGPVPSPTTQPTPSQPTNPPPTPSETPTTTAQPTPPQPTTTGSAPSQPSSRPPTTTPGQPPLETSTAITQSDPTASTPTPGQPSSQPPAAPPPNQPPPESPTATTQPVSQQPGEPAPSQPAPPAAPPAPASPDNGQSATPATPTPAPPPTAPAQPTPIQPTTQPPVSPTDPVSSRVPTAATEPAPPSQPAPLPPNQPAPGPESTPIAPGRTAEPKAPATEPNSSAPSQQPIAPAPPIPEPRPSRIPGTTTKPAPAAPAEPTRSTAPIPPPDEPEP</sequence>
<feature type="compositionally biased region" description="Pro residues" evidence="1">
    <location>
        <begin position="479"/>
        <end position="489"/>
    </location>
</feature>
<accession>A0A6G9YHG2</accession>
<dbReference type="Pfam" id="PF13406">
    <property type="entry name" value="SLT_2"/>
    <property type="match status" value="1"/>
</dbReference>
<dbReference type="GO" id="GO:0008933">
    <property type="term" value="F:peptidoglycan lytic transglycosylase activity"/>
    <property type="evidence" value="ECO:0007669"/>
    <property type="project" value="TreeGrafter"/>
</dbReference>
<feature type="compositionally biased region" description="Low complexity" evidence="1">
    <location>
        <begin position="502"/>
        <end position="513"/>
    </location>
</feature>
<dbReference type="Gene3D" id="1.10.530.10">
    <property type="match status" value="1"/>
</dbReference>
<dbReference type="InterPro" id="IPR023346">
    <property type="entry name" value="Lysozyme-like_dom_sf"/>
</dbReference>
<evidence type="ECO:0000256" key="1">
    <source>
        <dbReference type="SAM" id="MobiDB-lite"/>
    </source>
</evidence>
<feature type="compositionally biased region" description="Pro residues" evidence="1">
    <location>
        <begin position="543"/>
        <end position="559"/>
    </location>
</feature>
<dbReference type="PANTHER" id="PTHR30163">
    <property type="entry name" value="MEMBRANE-BOUND LYTIC MUREIN TRANSGLYCOSYLASE B"/>
    <property type="match status" value="1"/>
</dbReference>
<evidence type="ECO:0000259" key="3">
    <source>
        <dbReference type="Pfam" id="PF13406"/>
    </source>
</evidence>
<proteinExistence type="predicted"/>
<name>A0A6G9YHG2_9NOCA</name>
<feature type="domain" description="Transglycosylase SLT" evidence="3">
    <location>
        <begin position="172"/>
        <end position="222"/>
    </location>
</feature>
<dbReference type="PANTHER" id="PTHR30163:SF8">
    <property type="entry name" value="LYTIC MUREIN TRANSGLYCOSYLASE"/>
    <property type="match status" value="1"/>
</dbReference>
<evidence type="ECO:0000313" key="5">
    <source>
        <dbReference type="Proteomes" id="UP000503540"/>
    </source>
</evidence>
<dbReference type="AlphaFoldDB" id="A0A6G9YHG2"/>
<evidence type="ECO:0000256" key="2">
    <source>
        <dbReference type="SAM" id="SignalP"/>
    </source>
</evidence>
<evidence type="ECO:0000313" key="4">
    <source>
        <dbReference type="EMBL" id="QIS12624.1"/>
    </source>
</evidence>
<feature type="compositionally biased region" description="Low complexity" evidence="1">
    <location>
        <begin position="598"/>
        <end position="611"/>
    </location>
</feature>
<dbReference type="SUPFAM" id="SSF53955">
    <property type="entry name" value="Lysozyme-like"/>
    <property type="match status" value="1"/>
</dbReference>
<dbReference type="RefSeq" id="WP_238846617.1">
    <property type="nucleotide sequence ID" value="NZ_CP046172.1"/>
</dbReference>
<reference evidence="4 5" key="1">
    <citation type="journal article" date="2019" name="ACS Chem. Biol.">
        <title>Identification and Mobilization of a Cryptic Antibiotic Biosynthesis Gene Locus from a Human-Pathogenic Nocardia Isolate.</title>
        <authorList>
            <person name="Herisse M."/>
            <person name="Ishida K."/>
            <person name="Porter J.L."/>
            <person name="Howden B."/>
            <person name="Hertweck C."/>
            <person name="Stinear T.P."/>
            <person name="Pidot S.J."/>
        </authorList>
    </citation>
    <scope>NUCLEOTIDE SEQUENCE [LARGE SCALE GENOMIC DNA]</scope>
    <source>
        <strain evidence="4 5">AUSMDU00012717</strain>
    </source>
</reference>
<feature type="region of interest" description="Disordered" evidence="1">
    <location>
        <begin position="381"/>
        <end position="704"/>
    </location>
</feature>
<feature type="region of interest" description="Disordered" evidence="1">
    <location>
        <begin position="261"/>
        <end position="332"/>
    </location>
</feature>
<dbReference type="GO" id="GO:0009253">
    <property type="term" value="P:peptidoglycan catabolic process"/>
    <property type="evidence" value="ECO:0007669"/>
    <property type="project" value="TreeGrafter"/>
</dbReference>
<dbReference type="EMBL" id="CP046172">
    <property type="protein sequence ID" value="QIS12624.1"/>
    <property type="molecule type" value="Genomic_DNA"/>
</dbReference>
<feature type="compositionally biased region" description="Low complexity" evidence="1">
    <location>
        <begin position="468"/>
        <end position="478"/>
    </location>
</feature>
<keyword evidence="2" id="KW-0732">Signal</keyword>
<feature type="signal peptide" evidence="2">
    <location>
        <begin position="1"/>
        <end position="20"/>
    </location>
</feature>
<feature type="compositionally biased region" description="Low complexity" evidence="1">
    <location>
        <begin position="673"/>
        <end position="694"/>
    </location>
</feature>
<feature type="compositionally biased region" description="Pro residues" evidence="1">
    <location>
        <begin position="514"/>
        <end position="529"/>
    </location>
</feature>
<feature type="compositionally biased region" description="Pro residues" evidence="1">
    <location>
        <begin position="571"/>
        <end position="597"/>
    </location>
</feature>
<feature type="compositionally biased region" description="Low complexity" evidence="1">
    <location>
        <begin position="396"/>
        <end position="409"/>
    </location>
</feature>
<feature type="compositionally biased region" description="Low complexity" evidence="1">
    <location>
        <begin position="530"/>
        <end position="542"/>
    </location>
</feature>
<dbReference type="Proteomes" id="UP000503540">
    <property type="component" value="Chromosome"/>
</dbReference>
<organism evidence="4 5">
    <name type="scientific">Nocardia arthritidis</name>
    <dbReference type="NCBI Taxonomy" id="228602"/>
    <lineage>
        <taxon>Bacteria</taxon>
        <taxon>Bacillati</taxon>
        <taxon>Actinomycetota</taxon>
        <taxon>Actinomycetes</taxon>
        <taxon>Mycobacteriales</taxon>
        <taxon>Nocardiaceae</taxon>
        <taxon>Nocardia</taxon>
    </lineage>
</organism>
<feature type="compositionally biased region" description="Pro residues" evidence="1">
    <location>
        <begin position="695"/>
        <end position="704"/>
    </location>
</feature>
<feature type="compositionally biased region" description="Pro residues" evidence="1">
    <location>
        <begin position="410"/>
        <end position="453"/>
    </location>
</feature>
<feature type="compositionally biased region" description="Pro residues" evidence="1">
    <location>
        <begin position="612"/>
        <end position="631"/>
    </location>
</feature>
<gene>
    <name evidence="4" type="ORF">F5544_23830</name>
</gene>